<dbReference type="GO" id="GO:0000466">
    <property type="term" value="P:maturation of 5.8S rRNA from tricistronic rRNA transcript (SSU-rRNA, 5.8S rRNA, LSU-rRNA)"/>
    <property type="evidence" value="ECO:0007669"/>
    <property type="project" value="EnsemblFungi"/>
</dbReference>
<dbReference type="AlphaFoldDB" id="A0A2H9TKH2"/>
<evidence type="ECO:0000313" key="7">
    <source>
        <dbReference type="Proteomes" id="UP000240830"/>
    </source>
</evidence>
<dbReference type="Proteomes" id="UP000240830">
    <property type="component" value="Unassembled WGS sequence"/>
</dbReference>
<keyword evidence="3 4" id="KW-0539">Nucleus</keyword>
<comment type="similarity">
    <text evidence="2 4">Belongs to the RPF2 family.</text>
</comment>
<accession>A0A2H9TKH2</accession>
<dbReference type="GO" id="GO:0008097">
    <property type="term" value="F:5S rRNA binding"/>
    <property type="evidence" value="ECO:0007669"/>
    <property type="project" value="EnsemblFungi"/>
</dbReference>
<dbReference type="GO" id="GO:0005730">
    <property type="term" value="C:nucleolus"/>
    <property type="evidence" value="ECO:0007669"/>
    <property type="project" value="UniProtKB-SubCell"/>
</dbReference>
<dbReference type="EMBL" id="MTSL01000134">
    <property type="protein sequence ID" value="PJF18254.1"/>
    <property type="molecule type" value="Genomic_DNA"/>
</dbReference>
<dbReference type="SMART" id="SM00879">
    <property type="entry name" value="Brix"/>
    <property type="match status" value="1"/>
</dbReference>
<dbReference type="STRING" id="1246581.A0A2H9TKH2"/>
<evidence type="ECO:0000256" key="4">
    <source>
        <dbReference type="RuleBase" id="RU367086"/>
    </source>
</evidence>
<organism evidence="6 7">
    <name type="scientific">Paramicrosporidium saccamoebae</name>
    <dbReference type="NCBI Taxonomy" id="1246581"/>
    <lineage>
        <taxon>Eukaryota</taxon>
        <taxon>Fungi</taxon>
        <taxon>Fungi incertae sedis</taxon>
        <taxon>Cryptomycota</taxon>
        <taxon>Cryptomycota incertae sedis</taxon>
        <taxon>Paramicrosporidium</taxon>
    </lineage>
</organism>
<dbReference type="PANTHER" id="PTHR12728">
    <property type="entry name" value="BRIX DOMAIN CONTAINING PROTEIN"/>
    <property type="match status" value="1"/>
</dbReference>
<dbReference type="GO" id="GO:1902626">
    <property type="term" value="P:assembly of large subunit precursor of preribosome"/>
    <property type="evidence" value="ECO:0007669"/>
    <property type="project" value="EnsemblFungi"/>
</dbReference>
<dbReference type="PANTHER" id="PTHR12728:SF0">
    <property type="entry name" value="RIBOSOME PRODUCTION FACTOR 2 HOMOLOG"/>
    <property type="match status" value="1"/>
</dbReference>
<dbReference type="GO" id="GO:0000463">
    <property type="term" value="P:maturation of LSU-rRNA from tricistronic rRNA transcript (SSU-rRNA, 5.8S rRNA, LSU-rRNA)"/>
    <property type="evidence" value="ECO:0007669"/>
    <property type="project" value="EnsemblFungi"/>
</dbReference>
<keyword evidence="7" id="KW-1185">Reference proteome</keyword>
<protein>
    <recommendedName>
        <fullName evidence="4">Ribosome production factor 2 homolog</fullName>
    </recommendedName>
    <alternativeName>
        <fullName evidence="4">Ribosome biogenesis protein RPF2 homolog</fullName>
    </alternativeName>
</protein>
<name>A0A2H9TKH2_9FUNG</name>
<evidence type="ECO:0000259" key="5">
    <source>
        <dbReference type="PROSITE" id="PS50833"/>
    </source>
</evidence>
<gene>
    <name evidence="6" type="ORF">PSACC_01916</name>
</gene>
<sequence>MTAPSIPAWSCPGLDQPHLVQALLRCPLDSSAVSWRLLSLIRAGSNHHTLRSRPVPPHYTPKYESLNNPSAAGAAKMTWNKDPLQKPKPKTARGKRFLDDRESKIVEDVKGSIFMRGTKTSSVVNEALSDLYSLKKPDAFMMFKKNAVHPFEGGESEATLEFFSQRNDAAFVMLATHSKKRPDNLVLTRMFDHHVLDMIELGIADFQSIKSIAGPTCAVGMKPAFVFNGELFEQRDEYKMLQSMLLDFFRGHVVDSVNLAGIESVISVTATADKVLFRVYRIFLKKSGTKVPLIELQLMGPSIDWVIGRTRFASPELMKQALRQPKEAKPKKEKNVNTTALGETLGRVHVGQQKIDTIQVRKVKALKKSRVEKAQEQRNEE</sequence>
<dbReference type="OrthoDB" id="407658at2759"/>
<evidence type="ECO:0000313" key="6">
    <source>
        <dbReference type="EMBL" id="PJF18254.1"/>
    </source>
</evidence>
<reference evidence="6 7" key="1">
    <citation type="submission" date="2016-10" db="EMBL/GenBank/DDBJ databases">
        <title>The genome of Paramicrosporidium saccamoebae is the missing link in understanding Cryptomycota and Microsporidia evolution.</title>
        <authorList>
            <person name="Quandt C.A."/>
            <person name="Beaudet D."/>
            <person name="Corsaro D."/>
            <person name="Michel R."/>
            <person name="Corradi N."/>
            <person name="James T."/>
        </authorList>
    </citation>
    <scope>NUCLEOTIDE SEQUENCE [LARGE SCALE GENOMIC DNA]</scope>
    <source>
        <strain evidence="6 7">KSL3</strain>
    </source>
</reference>
<dbReference type="Pfam" id="PF04427">
    <property type="entry name" value="Brix"/>
    <property type="match status" value="1"/>
</dbReference>
<proteinExistence type="inferred from homology"/>
<dbReference type="PROSITE" id="PS50833">
    <property type="entry name" value="BRIX"/>
    <property type="match status" value="1"/>
</dbReference>
<comment type="caution">
    <text evidence="6">The sequence shown here is derived from an EMBL/GenBank/DDBJ whole genome shotgun (WGS) entry which is preliminary data.</text>
</comment>
<dbReference type="GO" id="GO:0008312">
    <property type="term" value="F:7S RNA binding"/>
    <property type="evidence" value="ECO:0007669"/>
    <property type="project" value="EnsemblFungi"/>
</dbReference>
<dbReference type="InterPro" id="IPR007109">
    <property type="entry name" value="Brix"/>
</dbReference>
<evidence type="ECO:0000256" key="3">
    <source>
        <dbReference type="ARBA" id="ARBA00023242"/>
    </source>
</evidence>
<evidence type="ECO:0000256" key="1">
    <source>
        <dbReference type="ARBA" id="ARBA00004604"/>
    </source>
</evidence>
<evidence type="ECO:0000256" key="2">
    <source>
        <dbReference type="ARBA" id="ARBA00010782"/>
    </source>
</evidence>
<dbReference type="InterPro" id="IPR039770">
    <property type="entry name" value="Rpf2"/>
</dbReference>
<comment type="subcellular location">
    <subcellularLocation>
        <location evidence="1 4">Nucleus</location>
        <location evidence="1 4">Nucleolus</location>
    </subcellularLocation>
</comment>
<feature type="domain" description="Brix" evidence="5">
    <location>
        <begin position="110"/>
        <end position="316"/>
    </location>
</feature>